<dbReference type="AlphaFoldDB" id="A0A8K9WNQ3"/>
<evidence type="ECO:0008006" key="4">
    <source>
        <dbReference type="Google" id="ProtNLM"/>
    </source>
</evidence>
<dbReference type="PANTHER" id="PTHR14241">
    <property type="entry name" value="INTERFERON-INDUCED PROTEIN 44"/>
    <property type="match status" value="1"/>
</dbReference>
<evidence type="ECO:0000313" key="2">
    <source>
        <dbReference type="Ensembl" id="ENSOMYP00000131725.1"/>
    </source>
</evidence>
<dbReference type="GeneTree" id="ENSGT00940000165866"/>
<reference evidence="1" key="2">
    <citation type="submission" date="2025-05" db="UniProtKB">
        <authorList>
            <consortium name="Ensembl"/>
        </authorList>
    </citation>
    <scope>IDENTIFICATION</scope>
</reference>
<dbReference type="Proteomes" id="UP000694395">
    <property type="component" value="Chromosome 1"/>
</dbReference>
<proteinExistence type="predicted"/>
<keyword evidence="3" id="KW-1185">Reference proteome</keyword>
<organism evidence="1 3">
    <name type="scientific">Oncorhynchus mykiss</name>
    <name type="common">Rainbow trout</name>
    <name type="synonym">Salmo gairdneri</name>
    <dbReference type="NCBI Taxonomy" id="8022"/>
    <lineage>
        <taxon>Eukaryota</taxon>
        <taxon>Metazoa</taxon>
        <taxon>Chordata</taxon>
        <taxon>Craniata</taxon>
        <taxon>Vertebrata</taxon>
        <taxon>Euteleostomi</taxon>
        <taxon>Actinopterygii</taxon>
        <taxon>Neopterygii</taxon>
        <taxon>Teleostei</taxon>
        <taxon>Protacanthopterygii</taxon>
        <taxon>Salmoniformes</taxon>
        <taxon>Salmonidae</taxon>
        <taxon>Salmoninae</taxon>
        <taxon>Oncorhynchus</taxon>
    </lineage>
</organism>
<accession>A0A8K9WNQ3</accession>
<dbReference type="Ensembl" id="ENSOMYT00000126909.1">
    <property type="protein sequence ID" value="ENSOMYP00000113067.1"/>
    <property type="gene ID" value="ENSOMYG00000073195.1"/>
</dbReference>
<dbReference type="Ensembl" id="ENSOMYT00000135121.1">
    <property type="protein sequence ID" value="ENSOMYP00000131725.1"/>
    <property type="gene ID" value="ENSOMYG00000072209.1"/>
</dbReference>
<evidence type="ECO:0000313" key="3">
    <source>
        <dbReference type="Proteomes" id="UP000694395"/>
    </source>
</evidence>
<protein>
    <recommendedName>
        <fullName evidence="4">G domain-containing protein</fullName>
    </recommendedName>
</protein>
<sequence>MAQISPKRERFHRETLMESISSYKPDCEALSEARVLLLGTVGVGKSSFISSVQSVFTGRFTNCFGHILQLFNIRGQSPEQPTALVLCDVMGLGDGETAGLTLHDTLAIIKGHAPEGHKFSPEQPVRSETSVTWVSIGGSVLATAVMVVGTVVNSVSRQCVKQMCFVGVHQVALLTQLDKVRVVQALLGMSTCYIVPVKNYSSELDVDENTDIYIYLQNNIWEIGNDYCCLFRAPVLEFYITSL</sequence>
<dbReference type="PANTHER" id="PTHR14241:SF28">
    <property type="entry name" value="INTERFERON-INDUCED PROTEIN 44-LIKE"/>
    <property type="match status" value="1"/>
</dbReference>
<reference evidence="2 3" key="1">
    <citation type="submission" date="2020-07" db="EMBL/GenBank/DDBJ databases">
        <title>A long reads based de novo assembly of the rainbow trout Arlee double haploid line genome.</title>
        <authorList>
            <person name="Gao G."/>
            <person name="Palti Y."/>
        </authorList>
    </citation>
    <scope>NUCLEOTIDE SEQUENCE [LARGE SCALE GENOMIC DNA]</scope>
</reference>
<dbReference type="GO" id="GO:0006955">
    <property type="term" value="P:immune response"/>
    <property type="evidence" value="ECO:0007669"/>
    <property type="project" value="TreeGrafter"/>
</dbReference>
<name>A0A8K9WNQ3_ONCMY</name>
<evidence type="ECO:0000313" key="1">
    <source>
        <dbReference type="Ensembl" id="ENSOMYP00000113067.1"/>
    </source>
</evidence>